<evidence type="ECO:0000256" key="1">
    <source>
        <dbReference type="SAM" id="MobiDB-lite"/>
    </source>
</evidence>
<evidence type="ECO:0000313" key="2">
    <source>
        <dbReference type="EMBL" id="QDO87116.1"/>
    </source>
</evidence>
<dbReference type="OrthoDB" id="4858156at2"/>
<evidence type="ECO:0000313" key="3">
    <source>
        <dbReference type="Proteomes" id="UP000315395"/>
    </source>
</evidence>
<organism evidence="2 3">
    <name type="scientific">Ornithinimicrobium ciconiae</name>
    <dbReference type="NCBI Taxonomy" id="2594265"/>
    <lineage>
        <taxon>Bacteria</taxon>
        <taxon>Bacillati</taxon>
        <taxon>Actinomycetota</taxon>
        <taxon>Actinomycetes</taxon>
        <taxon>Micrococcales</taxon>
        <taxon>Ornithinimicrobiaceae</taxon>
        <taxon>Ornithinimicrobium</taxon>
    </lineage>
</organism>
<sequence length="227" mass="23996">MRTTRRLLNGETLVLDVPSAQELPPSASISVLAQDGLELELNSGGPGHLEHYLSVSGSTLTEQVQLRQGTTLRYGRYGGDPASGLAFSVQVGDHDVFGFTVPSLDLEGLSALLSQVEFTADPAGPVLTPGGSVDWSPFRTHDIAQVALLDSGQRTLLDVRRTRNGVTRPSGPGLDVRGGRLSRSSEEDRAHYAVLETAAFVVYGIPGTEGDLDEVATTLGQVTAELS</sequence>
<feature type="region of interest" description="Disordered" evidence="1">
    <location>
        <begin position="163"/>
        <end position="182"/>
    </location>
</feature>
<dbReference type="EMBL" id="CP041616">
    <property type="protein sequence ID" value="QDO87116.1"/>
    <property type="molecule type" value="Genomic_DNA"/>
</dbReference>
<dbReference type="AlphaFoldDB" id="A0A516G6G1"/>
<proteinExistence type="predicted"/>
<dbReference type="RefSeq" id="WP_143781774.1">
    <property type="nucleotide sequence ID" value="NZ_CP041616.1"/>
</dbReference>
<reference evidence="2 3" key="1">
    <citation type="submission" date="2019-07" db="EMBL/GenBank/DDBJ databases">
        <title>complete genome sequencing of Ornithinimicrobium sp. H23M54.</title>
        <authorList>
            <person name="Bae J.-W."/>
            <person name="Lee S.-Y."/>
        </authorList>
    </citation>
    <scope>NUCLEOTIDE SEQUENCE [LARGE SCALE GENOMIC DNA]</scope>
    <source>
        <strain evidence="2 3">H23M54</strain>
    </source>
</reference>
<protein>
    <submittedName>
        <fullName evidence="2">Uncharacterized protein</fullName>
    </submittedName>
</protein>
<keyword evidence="3" id="KW-1185">Reference proteome</keyword>
<dbReference type="KEGG" id="orz:FNH13_01235"/>
<accession>A0A516G6G1</accession>
<gene>
    <name evidence="2" type="ORF">FNH13_01235</name>
</gene>
<dbReference type="Proteomes" id="UP000315395">
    <property type="component" value="Chromosome"/>
</dbReference>
<name>A0A516G6G1_9MICO</name>